<evidence type="ECO:0000256" key="13">
    <source>
        <dbReference type="PROSITE-ProRule" id="PRU00277"/>
    </source>
</evidence>
<dbReference type="RefSeq" id="WP_151619863.1">
    <property type="nucleotide sequence ID" value="NZ_WBXO01000005.1"/>
</dbReference>
<dbReference type="Gene3D" id="3.30.70.1050">
    <property type="entry name" value="Trigger factor ribosome-binding domain"/>
    <property type="match status" value="1"/>
</dbReference>
<dbReference type="Pfam" id="PF05698">
    <property type="entry name" value="Trigger_C"/>
    <property type="match status" value="1"/>
</dbReference>
<reference evidence="17 18" key="1">
    <citation type="submission" date="2019-10" db="EMBL/GenBank/DDBJ databases">
        <title>Whole-genome sequence of the extremophile Heliorestis acidaminivorans DSM 24790.</title>
        <authorList>
            <person name="Kyndt J.A."/>
            <person name="Meyer T.E."/>
        </authorList>
    </citation>
    <scope>NUCLEOTIDE SEQUENCE [LARGE SCALE GENOMIC DNA]</scope>
    <source>
        <strain evidence="17 18">DSM 24790</strain>
    </source>
</reference>
<name>A0A6I0EQT7_9FIRM</name>
<evidence type="ECO:0000256" key="1">
    <source>
        <dbReference type="ARBA" id="ARBA00000971"/>
    </source>
</evidence>
<keyword evidence="7 12" id="KW-0143">Chaperone</keyword>
<dbReference type="InterPro" id="IPR046357">
    <property type="entry name" value="PPIase_dom_sf"/>
</dbReference>
<dbReference type="GO" id="GO:0051083">
    <property type="term" value="P:'de novo' cotranslational protein folding"/>
    <property type="evidence" value="ECO:0007669"/>
    <property type="project" value="TreeGrafter"/>
</dbReference>
<evidence type="ECO:0000256" key="12">
    <source>
        <dbReference type="HAMAP-Rule" id="MF_00303"/>
    </source>
</evidence>
<dbReference type="InterPro" id="IPR027304">
    <property type="entry name" value="Trigger_fact/SurA_dom_sf"/>
</dbReference>
<evidence type="ECO:0000256" key="4">
    <source>
        <dbReference type="ARBA" id="ARBA00016902"/>
    </source>
</evidence>
<evidence type="ECO:0000256" key="14">
    <source>
        <dbReference type="RuleBase" id="RU003914"/>
    </source>
</evidence>
<comment type="caution">
    <text evidence="17">The sequence shown here is derived from an EMBL/GenBank/DDBJ whole genome shotgun (WGS) entry which is preliminary data.</text>
</comment>
<dbReference type="AlphaFoldDB" id="A0A6I0EQT7"/>
<dbReference type="GO" id="GO:0003755">
    <property type="term" value="F:peptidyl-prolyl cis-trans isomerase activity"/>
    <property type="evidence" value="ECO:0007669"/>
    <property type="project" value="UniProtKB-UniRule"/>
</dbReference>
<dbReference type="SUPFAM" id="SSF54534">
    <property type="entry name" value="FKBP-like"/>
    <property type="match status" value="1"/>
</dbReference>
<dbReference type="GO" id="GO:0005737">
    <property type="term" value="C:cytoplasm"/>
    <property type="evidence" value="ECO:0007669"/>
    <property type="project" value="UniProtKB-SubCell"/>
</dbReference>
<evidence type="ECO:0000256" key="6">
    <source>
        <dbReference type="ARBA" id="ARBA00023110"/>
    </source>
</evidence>
<dbReference type="FunFam" id="3.10.50.40:FF:000001">
    <property type="entry name" value="Trigger factor"/>
    <property type="match status" value="1"/>
</dbReference>
<feature type="domain" description="PPIase FKBP-type" evidence="16">
    <location>
        <begin position="164"/>
        <end position="249"/>
    </location>
</feature>
<dbReference type="InterPro" id="IPR005215">
    <property type="entry name" value="Trig_fac"/>
</dbReference>
<accession>A0A6I0EQT7</accession>
<keyword evidence="9 12" id="KW-0131">Cell cycle</keyword>
<keyword evidence="5 12" id="KW-0132">Cell division</keyword>
<dbReference type="InterPro" id="IPR008880">
    <property type="entry name" value="Trigger_fac_C"/>
</dbReference>
<evidence type="ECO:0000313" key="17">
    <source>
        <dbReference type="EMBL" id="KAB2952586.1"/>
    </source>
</evidence>
<evidence type="ECO:0000256" key="15">
    <source>
        <dbReference type="SAM" id="Coils"/>
    </source>
</evidence>
<proteinExistence type="inferred from homology"/>
<sequence>MKSTVEKIDQNKVVLEVEVPVDKFEVALNKAYKKVVAKVSIPGFRKGKAPRKILEQFYGPEVLFEDALEIIVPEAYFNAVEEHNVEPVDQPNFDMVQLELGKPLIFKATVAVKPEVVLGEYKGLEYKAEPVEITEEAVQQQLENLQKRHARMAELSADSEAQMGDTVMIDFEGFKDDVPFEGGKGADYQLELGSNTFIPGFEEALVGVKVGEERTLDLTFPEEYHVAELAGQPVKFVTVIKEIKRKEYAPIDDEFAKDVSDFDTLAELTEDIRKNLQTQAEQAKDREIRNSLIDKAVEQVEISIPEAMINERAEQMMQDYGRRLEYQGISLDNFLEMTKQSKESLMANFLPEAENSVKRDLVLQAIAKAENLDVTDEEIDKEIAELAENYRQPADVLRKLLVDNGQLSSLKDGMKADKAIQFLIDNASVQEG</sequence>
<comment type="similarity">
    <text evidence="2 12 14">Belongs to the FKBP-type PPIase family. Tig subfamily.</text>
</comment>
<dbReference type="Pfam" id="PF05697">
    <property type="entry name" value="Trigger_N"/>
    <property type="match status" value="1"/>
</dbReference>
<comment type="domain">
    <text evidence="12">Consists of 3 domains; the N-terminus binds the ribosome, the middle domain has PPIase activity, while the C-terminus has intrinsic chaperone activity on its own.</text>
</comment>
<dbReference type="PANTHER" id="PTHR30560:SF3">
    <property type="entry name" value="TRIGGER FACTOR-LIKE PROTEIN TIG, CHLOROPLASTIC"/>
    <property type="match status" value="1"/>
</dbReference>
<dbReference type="Gene3D" id="3.10.50.40">
    <property type="match status" value="1"/>
</dbReference>
<evidence type="ECO:0000256" key="11">
    <source>
        <dbReference type="ARBA" id="ARBA00029986"/>
    </source>
</evidence>
<evidence type="ECO:0000256" key="9">
    <source>
        <dbReference type="ARBA" id="ARBA00023306"/>
    </source>
</evidence>
<dbReference type="PROSITE" id="PS50059">
    <property type="entry name" value="FKBP_PPIASE"/>
    <property type="match status" value="1"/>
</dbReference>
<dbReference type="EC" id="5.2.1.8" evidence="3 12"/>
<dbReference type="GO" id="GO:0051301">
    <property type="term" value="P:cell division"/>
    <property type="evidence" value="ECO:0007669"/>
    <property type="project" value="UniProtKB-KW"/>
</dbReference>
<keyword evidence="18" id="KW-1185">Reference proteome</keyword>
<feature type="coiled-coil region" evidence="15">
    <location>
        <begin position="135"/>
        <end position="162"/>
    </location>
</feature>
<dbReference type="GO" id="GO:0015031">
    <property type="term" value="P:protein transport"/>
    <property type="evidence" value="ECO:0007669"/>
    <property type="project" value="UniProtKB-UniRule"/>
</dbReference>
<dbReference type="GO" id="GO:0043022">
    <property type="term" value="F:ribosome binding"/>
    <property type="evidence" value="ECO:0007669"/>
    <property type="project" value="TreeGrafter"/>
</dbReference>
<dbReference type="GO" id="GO:0043335">
    <property type="term" value="P:protein unfolding"/>
    <property type="evidence" value="ECO:0007669"/>
    <property type="project" value="TreeGrafter"/>
</dbReference>
<evidence type="ECO:0000256" key="7">
    <source>
        <dbReference type="ARBA" id="ARBA00023186"/>
    </source>
</evidence>
<evidence type="ECO:0000313" key="18">
    <source>
        <dbReference type="Proteomes" id="UP000468766"/>
    </source>
</evidence>
<comment type="function">
    <text evidence="10 12">Involved in protein export. Acts as a chaperone by maintaining the newly synthesized protein in an open conformation. Functions as a peptidyl-prolyl cis-trans isomerase.</text>
</comment>
<dbReference type="EMBL" id="WBXO01000005">
    <property type="protein sequence ID" value="KAB2952586.1"/>
    <property type="molecule type" value="Genomic_DNA"/>
</dbReference>
<evidence type="ECO:0000256" key="5">
    <source>
        <dbReference type="ARBA" id="ARBA00022618"/>
    </source>
</evidence>
<keyword evidence="6 12" id="KW-0697">Rotamase</keyword>
<dbReference type="InterPro" id="IPR036611">
    <property type="entry name" value="Trigger_fac_ribosome-bd_sf"/>
</dbReference>
<dbReference type="SUPFAM" id="SSF109998">
    <property type="entry name" value="Triger factor/SurA peptide-binding domain-like"/>
    <property type="match status" value="1"/>
</dbReference>
<dbReference type="InterPro" id="IPR037041">
    <property type="entry name" value="Trigger_fac_C_sf"/>
</dbReference>
<organism evidence="17 18">
    <name type="scientific">Heliorestis acidaminivorans</name>
    <dbReference type="NCBI Taxonomy" id="553427"/>
    <lineage>
        <taxon>Bacteria</taxon>
        <taxon>Bacillati</taxon>
        <taxon>Bacillota</taxon>
        <taxon>Clostridia</taxon>
        <taxon>Eubacteriales</taxon>
        <taxon>Heliobacteriaceae</taxon>
        <taxon>Heliorestis</taxon>
    </lineage>
</organism>
<dbReference type="Pfam" id="PF00254">
    <property type="entry name" value="FKBP_C"/>
    <property type="match status" value="1"/>
</dbReference>
<protein>
    <recommendedName>
        <fullName evidence="4 12">Trigger factor</fullName>
        <shortName evidence="12">TF</shortName>
        <ecNumber evidence="3 12">5.2.1.8</ecNumber>
    </recommendedName>
    <alternativeName>
        <fullName evidence="11 12">PPIase</fullName>
    </alternativeName>
</protein>
<dbReference type="OrthoDB" id="9767721at2"/>
<comment type="subcellular location">
    <subcellularLocation>
        <location evidence="12">Cytoplasm</location>
    </subcellularLocation>
    <text evidence="12">About half TF is bound to the ribosome near the polypeptide exit tunnel while the other half is free in the cytoplasm.</text>
</comment>
<keyword evidence="12" id="KW-0963">Cytoplasm</keyword>
<dbReference type="PIRSF" id="PIRSF003095">
    <property type="entry name" value="Trigger_factor"/>
    <property type="match status" value="1"/>
</dbReference>
<dbReference type="Proteomes" id="UP000468766">
    <property type="component" value="Unassembled WGS sequence"/>
</dbReference>
<dbReference type="NCBIfam" id="TIGR00115">
    <property type="entry name" value="tig"/>
    <property type="match status" value="1"/>
</dbReference>
<dbReference type="SUPFAM" id="SSF102735">
    <property type="entry name" value="Trigger factor ribosome-binding domain"/>
    <property type="match status" value="1"/>
</dbReference>
<keyword evidence="8 12" id="KW-0413">Isomerase</keyword>
<evidence type="ECO:0000256" key="10">
    <source>
        <dbReference type="ARBA" id="ARBA00024849"/>
    </source>
</evidence>
<evidence type="ECO:0000259" key="16">
    <source>
        <dbReference type="PROSITE" id="PS50059"/>
    </source>
</evidence>
<dbReference type="InterPro" id="IPR008881">
    <property type="entry name" value="Trigger_fac_ribosome-bd_bac"/>
</dbReference>
<dbReference type="HAMAP" id="MF_00303">
    <property type="entry name" value="Trigger_factor_Tig"/>
    <property type="match status" value="1"/>
</dbReference>
<keyword evidence="15" id="KW-0175">Coiled coil</keyword>
<dbReference type="Gene3D" id="1.10.3120.10">
    <property type="entry name" value="Trigger factor, C-terminal domain"/>
    <property type="match status" value="1"/>
</dbReference>
<comment type="catalytic activity">
    <reaction evidence="1 12 13">
        <text>[protein]-peptidylproline (omega=180) = [protein]-peptidylproline (omega=0)</text>
        <dbReference type="Rhea" id="RHEA:16237"/>
        <dbReference type="Rhea" id="RHEA-COMP:10747"/>
        <dbReference type="Rhea" id="RHEA-COMP:10748"/>
        <dbReference type="ChEBI" id="CHEBI:83833"/>
        <dbReference type="ChEBI" id="CHEBI:83834"/>
        <dbReference type="EC" id="5.2.1.8"/>
    </reaction>
</comment>
<dbReference type="GO" id="GO:0044183">
    <property type="term" value="F:protein folding chaperone"/>
    <property type="evidence" value="ECO:0007669"/>
    <property type="project" value="TreeGrafter"/>
</dbReference>
<evidence type="ECO:0000256" key="8">
    <source>
        <dbReference type="ARBA" id="ARBA00023235"/>
    </source>
</evidence>
<gene>
    <name evidence="12" type="primary">tig</name>
    <name evidence="17" type="ORF">F9B85_07945</name>
</gene>
<dbReference type="PANTHER" id="PTHR30560">
    <property type="entry name" value="TRIGGER FACTOR CHAPERONE AND PEPTIDYL-PROLYL CIS/TRANS ISOMERASE"/>
    <property type="match status" value="1"/>
</dbReference>
<evidence type="ECO:0000256" key="3">
    <source>
        <dbReference type="ARBA" id="ARBA00013194"/>
    </source>
</evidence>
<dbReference type="InterPro" id="IPR001179">
    <property type="entry name" value="PPIase_FKBP_dom"/>
</dbReference>
<evidence type="ECO:0000256" key="2">
    <source>
        <dbReference type="ARBA" id="ARBA00005464"/>
    </source>
</evidence>